<keyword evidence="1" id="KW-0812">Transmembrane</keyword>
<feature type="transmembrane region" description="Helical" evidence="1">
    <location>
        <begin position="139"/>
        <end position="158"/>
    </location>
</feature>
<feature type="transmembrane region" description="Helical" evidence="1">
    <location>
        <begin position="315"/>
        <end position="336"/>
    </location>
</feature>
<name>A0ABM1F2N1_PRICU</name>
<keyword evidence="1" id="KW-0472">Membrane</keyword>
<feature type="transmembrane region" description="Helical" evidence="1">
    <location>
        <begin position="348"/>
        <end position="370"/>
    </location>
</feature>
<gene>
    <name evidence="3 4" type="primary">LOC106818510</name>
</gene>
<feature type="transmembrane region" description="Helical" evidence="1">
    <location>
        <begin position="104"/>
        <end position="127"/>
    </location>
</feature>
<dbReference type="PANTHER" id="PTHR11360:SF310">
    <property type="entry name" value="MONOCARBOXYLATE TRANSPORTER 9-LIKE"/>
    <property type="match status" value="1"/>
</dbReference>
<evidence type="ECO:0000313" key="3">
    <source>
        <dbReference type="RefSeq" id="XP_014678693.1"/>
    </source>
</evidence>
<feature type="transmembrane region" description="Helical" evidence="1">
    <location>
        <begin position="291"/>
        <end position="309"/>
    </location>
</feature>
<dbReference type="PANTHER" id="PTHR11360">
    <property type="entry name" value="MONOCARBOXYLATE TRANSPORTER"/>
    <property type="match status" value="1"/>
</dbReference>
<dbReference type="Pfam" id="PF07690">
    <property type="entry name" value="MFS_1"/>
    <property type="match status" value="1"/>
</dbReference>
<dbReference type="InterPro" id="IPR011701">
    <property type="entry name" value="MFS"/>
</dbReference>
<evidence type="ECO:0000313" key="2">
    <source>
        <dbReference type="Proteomes" id="UP000695022"/>
    </source>
</evidence>
<dbReference type="InterPro" id="IPR050327">
    <property type="entry name" value="Proton-linked_MCT"/>
</dbReference>
<dbReference type="Proteomes" id="UP000695022">
    <property type="component" value="Unplaced"/>
</dbReference>
<proteinExistence type="predicted"/>
<protein>
    <submittedName>
        <fullName evidence="3 4">Monocarboxylate transporter 3-like</fullName>
    </submittedName>
</protein>
<reference evidence="3 4" key="1">
    <citation type="submission" date="2025-05" db="UniProtKB">
        <authorList>
            <consortium name="RefSeq"/>
        </authorList>
    </citation>
    <scope>IDENTIFICATION</scope>
</reference>
<keyword evidence="2" id="KW-1185">Reference proteome</keyword>
<feature type="transmembrane region" description="Helical" evidence="1">
    <location>
        <begin position="12"/>
        <end position="39"/>
    </location>
</feature>
<dbReference type="SUPFAM" id="SSF103473">
    <property type="entry name" value="MFS general substrate transporter"/>
    <property type="match status" value="1"/>
</dbReference>
<feature type="transmembrane region" description="Helical" evidence="1">
    <location>
        <begin position="82"/>
        <end position="98"/>
    </location>
</feature>
<dbReference type="GeneID" id="106818510"/>
<feature type="transmembrane region" description="Helical" evidence="1">
    <location>
        <begin position="382"/>
        <end position="405"/>
    </location>
</feature>
<dbReference type="InterPro" id="IPR036259">
    <property type="entry name" value="MFS_trans_sf"/>
</dbReference>
<feature type="transmembrane region" description="Helical" evidence="1">
    <location>
        <begin position="51"/>
        <end position="75"/>
    </location>
</feature>
<evidence type="ECO:0000256" key="1">
    <source>
        <dbReference type="SAM" id="Phobius"/>
    </source>
</evidence>
<sequence length="465" mass="49928">MVARQLQKDTGWAWLVMFVSVVNQIFTLGFSFVISIYYMPWLESFHESRSLTAWVGSINTGMLYFIGPIATMTIVRFGTRKTVMGANALAAFGMAVGSQSPNIYVLILTCGILSGAAMGISFVAGFAIVGEYFHKWRHLAFAVTSVGVGVAPLLLAPLQQLLINAYTWRGAMLVSAGLLLNGCVVGAVMRDPPHAAAPSSSSPPPRGVAASVCDMELFRDPCFYLLCLCNFLHGFGNSPVLVLFCDHLATQGYGANDVAWLFSLWGVMNTIGRPLAGAVCQLKSLRNSSVYLFYAAVMLSGGFALLIGSTGQSHAFYVASICGYGFFFGATFGNWGNVMLDLFGQSKLVAVTGWSLVSMGTSYFIGAPVGGHLADLQGTFSVAFYMGGAVTVAAGLTMVFVPILLTDKIRPHTKQQMFTKRYLNESNGGRLDESSTSMRQWVVNVDGHMVSEACTEEFLRGGSAL</sequence>
<dbReference type="RefSeq" id="XP_014678702.1">
    <property type="nucleotide sequence ID" value="XM_014823216.1"/>
</dbReference>
<feature type="transmembrane region" description="Helical" evidence="1">
    <location>
        <begin position="170"/>
        <end position="189"/>
    </location>
</feature>
<organism evidence="2 4">
    <name type="scientific">Priapulus caudatus</name>
    <name type="common">Priapulid worm</name>
    <dbReference type="NCBI Taxonomy" id="37621"/>
    <lineage>
        <taxon>Eukaryota</taxon>
        <taxon>Metazoa</taxon>
        <taxon>Ecdysozoa</taxon>
        <taxon>Scalidophora</taxon>
        <taxon>Priapulida</taxon>
        <taxon>Priapulimorpha</taxon>
        <taxon>Priapulimorphida</taxon>
        <taxon>Priapulidae</taxon>
        <taxon>Priapulus</taxon>
    </lineage>
</organism>
<dbReference type="RefSeq" id="XP_014678693.1">
    <property type="nucleotide sequence ID" value="XM_014823207.1"/>
</dbReference>
<accession>A0ABM1F2N1</accession>
<evidence type="ECO:0000313" key="4">
    <source>
        <dbReference type="RefSeq" id="XP_014678702.1"/>
    </source>
</evidence>
<keyword evidence="1" id="KW-1133">Transmembrane helix</keyword>
<dbReference type="Gene3D" id="1.20.1250.20">
    <property type="entry name" value="MFS general substrate transporter like domains"/>
    <property type="match status" value="1"/>
</dbReference>